<dbReference type="Gene3D" id="3.40.190.10">
    <property type="entry name" value="Periplasmic binding protein-like II"/>
    <property type="match status" value="1"/>
</dbReference>
<dbReference type="PANTHER" id="PTHR30294">
    <property type="entry name" value="MEMBRANE COMPONENT OF ABC TRANSPORTER YHHJ-RELATED"/>
    <property type="match status" value="1"/>
</dbReference>
<dbReference type="SUPFAM" id="SSF53850">
    <property type="entry name" value="Periplasmic binding protein-like II"/>
    <property type="match status" value="1"/>
</dbReference>
<evidence type="ECO:0000256" key="3">
    <source>
        <dbReference type="ARBA" id="ARBA00022692"/>
    </source>
</evidence>
<keyword evidence="2" id="KW-1003">Cell membrane</keyword>
<reference evidence="8 9" key="1">
    <citation type="submission" date="2018-08" db="EMBL/GenBank/DDBJ databases">
        <title>Muricauda nanhaiensis sp. nov., isolated from seawater of the South China Sea.</title>
        <authorList>
            <person name="Dang Y."/>
        </authorList>
    </citation>
    <scope>NUCLEOTIDE SEQUENCE [LARGE SCALE GENOMIC DNA]</scope>
    <source>
        <strain evidence="8 9">SM1704</strain>
    </source>
</reference>
<dbReference type="Proteomes" id="UP000261828">
    <property type="component" value="Unassembled WGS sequence"/>
</dbReference>
<gene>
    <name evidence="8" type="ORF">DX873_01750</name>
</gene>
<dbReference type="GO" id="GO:0005886">
    <property type="term" value="C:plasma membrane"/>
    <property type="evidence" value="ECO:0007669"/>
    <property type="project" value="UniProtKB-SubCell"/>
</dbReference>
<feature type="transmembrane region" description="Helical" evidence="6">
    <location>
        <begin position="303"/>
        <end position="323"/>
    </location>
</feature>
<feature type="transmembrane region" description="Helical" evidence="6">
    <location>
        <begin position="181"/>
        <end position="202"/>
    </location>
</feature>
<evidence type="ECO:0000256" key="4">
    <source>
        <dbReference type="ARBA" id="ARBA00022989"/>
    </source>
</evidence>
<feature type="domain" description="ABC-2 type transporter transmembrane" evidence="7">
    <location>
        <begin position="20"/>
        <end position="422"/>
    </location>
</feature>
<sequence>MIGKLALIIRREYLAKVRNRSFIVMTILSPLLIVGMIVLIVYLTKINDNEKRVISVLNESAFFYDEFSSSETLSYVRFDGLTLQQAQDSTNSLGYYGLLYLPQMDNAEEVAQAAYLYTKDNPNTQVTQKLEAVFQKKLRQGRMEKLGVSAEQFSEIEKPFEINLATFEGEKSIKGINEIKAFIGGGFGYAIMMFIIIYGGFVMRSVIEEKTSRIIEVIISSVKPFQLMLGKIIGTSLAGITQFVIWIVSASLLLFLVVLFLGLDLSVLSGEAAMAPGPMGSAADFNSIVNDDMLLYTREILNIPWALLIGSFLIYFILGYLIYSSIYAAIGAAVDNETDTQQFIFPIILPLMLAIYVGFFSVFSNPHGPIAVGFSLFPLTSPIVMLMRLPGGIGEGGVPLWQLILSIALLIVTFLGIVTLAAKIYRVGILMYGKRPTYKELFKWLRY</sequence>
<keyword evidence="9" id="KW-1185">Reference proteome</keyword>
<keyword evidence="4 6" id="KW-1133">Transmembrane helix</keyword>
<evidence type="ECO:0000256" key="1">
    <source>
        <dbReference type="ARBA" id="ARBA00004651"/>
    </source>
</evidence>
<feature type="transmembrane region" description="Helical" evidence="6">
    <location>
        <begin position="343"/>
        <end position="363"/>
    </location>
</feature>
<dbReference type="Pfam" id="PF12698">
    <property type="entry name" value="ABC2_membrane_3"/>
    <property type="match status" value="1"/>
</dbReference>
<dbReference type="EMBL" id="QTJX01000001">
    <property type="protein sequence ID" value="RDY60926.1"/>
    <property type="molecule type" value="Genomic_DNA"/>
</dbReference>
<keyword evidence="5 6" id="KW-0472">Membrane</keyword>
<name>A0A371JT20_9FLAO</name>
<keyword evidence="3 6" id="KW-0812">Transmembrane</keyword>
<dbReference type="InterPro" id="IPR051449">
    <property type="entry name" value="ABC-2_transporter_component"/>
</dbReference>
<evidence type="ECO:0000256" key="5">
    <source>
        <dbReference type="ARBA" id="ARBA00023136"/>
    </source>
</evidence>
<comment type="subcellular location">
    <subcellularLocation>
        <location evidence="1">Cell membrane</location>
        <topology evidence="1">Multi-pass membrane protein</topology>
    </subcellularLocation>
</comment>
<comment type="caution">
    <text evidence="8">The sequence shown here is derived from an EMBL/GenBank/DDBJ whole genome shotgun (WGS) entry which is preliminary data.</text>
</comment>
<evidence type="ECO:0000313" key="9">
    <source>
        <dbReference type="Proteomes" id="UP000261828"/>
    </source>
</evidence>
<dbReference type="OrthoDB" id="9768837at2"/>
<organism evidence="8 9">
    <name type="scientific">Flagellimonas nanhaiensis</name>
    <dbReference type="NCBI Taxonomy" id="2292706"/>
    <lineage>
        <taxon>Bacteria</taxon>
        <taxon>Pseudomonadati</taxon>
        <taxon>Bacteroidota</taxon>
        <taxon>Flavobacteriia</taxon>
        <taxon>Flavobacteriales</taxon>
        <taxon>Flavobacteriaceae</taxon>
        <taxon>Flagellimonas</taxon>
    </lineage>
</organism>
<dbReference type="AlphaFoldDB" id="A0A371JT20"/>
<feature type="transmembrane region" description="Helical" evidence="6">
    <location>
        <begin position="243"/>
        <end position="263"/>
    </location>
</feature>
<proteinExistence type="predicted"/>
<dbReference type="InterPro" id="IPR013525">
    <property type="entry name" value="ABC2_TM"/>
</dbReference>
<dbReference type="GO" id="GO:0140359">
    <property type="term" value="F:ABC-type transporter activity"/>
    <property type="evidence" value="ECO:0007669"/>
    <property type="project" value="InterPro"/>
</dbReference>
<evidence type="ECO:0000313" key="8">
    <source>
        <dbReference type="EMBL" id="RDY60926.1"/>
    </source>
</evidence>
<feature type="transmembrane region" description="Helical" evidence="6">
    <location>
        <begin position="21"/>
        <end position="43"/>
    </location>
</feature>
<evidence type="ECO:0000256" key="6">
    <source>
        <dbReference type="SAM" id="Phobius"/>
    </source>
</evidence>
<dbReference type="PANTHER" id="PTHR30294:SF29">
    <property type="entry name" value="MULTIDRUG ABC TRANSPORTER PERMEASE YBHS-RELATED"/>
    <property type="match status" value="1"/>
</dbReference>
<accession>A0A371JT20</accession>
<feature type="transmembrane region" description="Helical" evidence="6">
    <location>
        <begin position="401"/>
        <end position="425"/>
    </location>
</feature>
<protein>
    <submittedName>
        <fullName evidence="8">ABC transporter permease</fullName>
    </submittedName>
</protein>
<evidence type="ECO:0000259" key="7">
    <source>
        <dbReference type="Pfam" id="PF12698"/>
    </source>
</evidence>
<evidence type="ECO:0000256" key="2">
    <source>
        <dbReference type="ARBA" id="ARBA00022475"/>
    </source>
</evidence>